<sequence length="100" mass="11648">MWFGSITALTWMSVWQITSLLHRGCDHSFPRSHRRFSTMLVHCRLTVTYEGVKALVEWQNRNRAVDVRTRATVGERGVRVAKEHGKVGLKSRNGWHRMTD</sequence>
<name>A0ABD6E235_9BILA</name>
<reference evidence="2 3" key="1">
    <citation type="submission" date="2024-08" db="EMBL/GenBank/DDBJ databases">
        <title>Gnathostoma spinigerum genome.</title>
        <authorList>
            <person name="Gonzalez-Bertolin B."/>
            <person name="Monzon S."/>
            <person name="Zaballos A."/>
            <person name="Jimenez P."/>
            <person name="Dekumyoy P."/>
            <person name="Varona S."/>
            <person name="Cuesta I."/>
            <person name="Sumanam S."/>
            <person name="Adisakwattana P."/>
            <person name="Gasser R.B."/>
            <person name="Hernandez-Gonzalez A."/>
            <person name="Young N.D."/>
            <person name="Perteguer M.J."/>
        </authorList>
    </citation>
    <scope>NUCLEOTIDE SEQUENCE [LARGE SCALE GENOMIC DNA]</scope>
    <source>
        <strain evidence="2">AL3</strain>
        <tissue evidence="2">Liver</tissue>
    </source>
</reference>
<evidence type="ECO:0000313" key="2">
    <source>
        <dbReference type="EMBL" id="MFH4973724.1"/>
    </source>
</evidence>
<accession>A0ABD6E235</accession>
<dbReference type="Proteomes" id="UP001608902">
    <property type="component" value="Unassembled WGS sequence"/>
</dbReference>
<proteinExistence type="predicted"/>
<evidence type="ECO:0000313" key="3">
    <source>
        <dbReference type="Proteomes" id="UP001608902"/>
    </source>
</evidence>
<feature type="chain" id="PRO_5044853856" description="Secreted protein" evidence="1">
    <location>
        <begin position="17"/>
        <end position="100"/>
    </location>
</feature>
<dbReference type="EMBL" id="JBGFUD010000118">
    <property type="protein sequence ID" value="MFH4973724.1"/>
    <property type="molecule type" value="Genomic_DNA"/>
</dbReference>
<dbReference type="AlphaFoldDB" id="A0ABD6E235"/>
<feature type="signal peptide" evidence="1">
    <location>
        <begin position="1"/>
        <end position="16"/>
    </location>
</feature>
<comment type="caution">
    <text evidence="2">The sequence shown here is derived from an EMBL/GenBank/DDBJ whole genome shotgun (WGS) entry which is preliminary data.</text>
</comment>
<evidence type="ECO:0000256" key="1">
    <source>
        <dbReference type="SAM" id="SignalP"/>
    </source>
</evidence>
<gene>
    <name evidence="2" type="ORF">AB6A40_000433</name>
</gene>
<keyword evidence="1" id="KW-0732">Signal</keyword>
<evidence type="ECO:0008006" key="4">
    <source>
        <dbReference type="Google" id="ProtNLM"/>
    </source>
</evidence>
<organism evidence="2 3">
    <name type="scientific">Gnathostoma spinigerum</name>
    <dbReference type="NCBI Taxonomy" id="75299"/>
    <lineage>
        <taxon>Eukaryota</taxon>
        <taxon>Metazoa</taxon>
        <taxon>Ecdysozoa</taxon>
        <taxon>Nematoda</taxon>
        <taxon>Chromadorea</taxon>
        <taxon>Rhabditida</taxon>
        <taxon>Spirurina</taxon>
        <taxon>Gnathostomatomorpha</taxon>
        <taxon>Gnathostomatoidea</taxon>
        <taxon>Gnathostomatidae</taxon>
        <taxon>Gnathostoma</taxon>
    </lineage>
</organism>
<protein>
    <recommendedName>
        <fullName evidence="4">Secreted protein</fullName>
    </recommendedName>
</protein>
<keyword evidence="3" id="KW-1185">Reference proteome</keyword>